<proteinExistence type="predicted"/>
<comment type="caution">
    <text evidence="1">The sequence shown here is derived from an EMBL/GenBank/DDBJ whole genome shotgun (WGS) entry which is preliminary data.</text>
</comment>
<dbReference type="EMBL" id="JBIAQY010000003">
    <property type="protein sequence ID" value="MFF3568221.1"/>
    <property type="molecule type" value="Genomic_DNA"/>
</dbReference>
<sequence>MASPRRVAAAPMTPMAAAIQKVSGNPVVTEPTIRAVASWLPKAPPVTSTSLPFAEAAIAAFLEAGLDEAAAAHAYRATWHLLIGQIVNDHPLGHPGFTVDPAIYPALTATRPHLSHLDFVAEFEWSLNQLLNGILGPE</sequence>
<name>A0ABW6RZ52_9NOCA</name>
<dbReference type="Gene3D" id="1.10.357.10">
    <property type="entry name" value="Tetracycline Repressor, domain 2"/>
    <property type="match status" value="1"/>
</dbReference>
<reference evidence="1 2" key="1">
    <citation type="submission" date="2024-10" db="EMBL/GenBank/DDBJ databases">
        <title>The Natural Products Discovery Center: Release of the First 8490 Sequenced Strains for Exploring Actinobacteria Biosynthetic Diversity.</title>
        <authorList>
            <person name="Kalkreuter E."/>
            <person name="Kautsar S.A."/>
            <person name="Yang D."/>
            <person name="Bader C.D."/>
            <person name="Teijaro C.N."/>
            <person name="Fluegel L."/>
            <person name="Davis C.M."/>
            <person name="Simpson J.R."/>
            <person name="Lauterbach L."/>
            <person name="Steele A.D."/>
            <person name="Gui C."/>
            <person name="Meng S."/>
            <person name="Li G."/>
            <person name="Viehrig K."/>
            <person name="Ye F."/>
            <person name="Su P."/>
            <person name="Kiefer A.F."/>
            <person name="Nichols A."/>
            <person name="Cepeda A.J."/>
            <person name="Yan W."/>
            <person name="Fan B."/>
            <person name="Jiang Y."/>
            <person name="Adhikari A."/>
            <person name="Zheng C.-J."/>
            <person name="Schuster L."/>
            <person name="Cowan T.M."/>
            <person name="Smanski M.J."/>
            <person name="Chevrette M.G."/>
            <person name="De Carvalho L.P.S."/>
            <person name="Shen B."/>
        </authorList>
    </citation>
    <scope>NUCLEOTIDE SEQUENCE [LARGE SCALE GENOMIC DNA]</scope>
    <source>
        <strain evidence="1 2">NPDC002593</strain>
    </source>
</reference>
<dbReference type="SUPFAM" id="SSF48498">
    <property type="entry name" value="Tetracyclin repressor-like, C-terminal domain"/>
    <property type="match status" value="1"/>
</dbReference>
<evidence type="ECO:0000313" key="1">
    <source>
        <dbReference type="EMBL" id="MFF3568221.1"/>
    </source>
</evidence>
<dbReference type="Proteomes" id="UP001601992">
    <property type="component" value="Unassembled WGS sequence"/>
</dbReference>
<keyword evidence="2" id="KW-1185">Reference proteome</keyword>
<accession>A0ABW6RZ52</accession>
<dbReference type="RefSeq" id="WP_387403356.1">
    <property type="nucleotide sequence ID" value="NZ_JBIAQY010000003.1"/>
</dbReference>
<evidence type="ECO:0000313" key="2">
    <source>
        <dbReference type="Proteomes" id="UP001601992"/>
    </source>
</evidence>
<protein>
    <recommendedName>
        <fullName evidence="3">Tetracyclin repressor, C-terminal all-alpha domain</fullName>
    </recommendedName>
</protein>
<evidence type="ECO:0008006" key="3">
    <source>
        <dbReference type="Google" id="ProtNLM"/>
    </source>
</evidence>
<gene>
    <name evidence="1" type="ORF">ACFYXQ_10660</name>
</gene>
<organism evidence="1 2">
    <name type="scientific">Nocardia jiangxiensis</name>
    <dbReference type="NCBI Taxonomy" id="282685"/>
    <lineage>
        <taxon>Bacteria</taxon>
        <taxon>Bacillati</taxon>
        <taxon>Actinomycetota</taxon>
        <taxon>Actinomycetes</taxon>
        <taxon>Mycobacteriales</taxon>
        <taxon>Nocardiaceae</taxon>
        <taxon>Nocardia</taxon>
    </lineage>
</organism>
<dbReference type="InterPro" id="IPR036271">
    <property type="entry name" value="Tet_transcr_reg_TetR-rel_C_sf"/>
</dbReference>